<evidence type="ECO:0000313" key="2">
    <source>
        <dbReference type="Proteomes" id="UP000490980"/>
    </source>
</evidence>
<name>A0A7X5ZHI8_9GAMM</name>
<proteinExistence type="predicted"/>
<accession>A0A7X5ZHI8</accession>
<dbReference type="AlphaFoldDB" id="A0A7X5ZHI8"/>
<keyword evidence="2" id="KW-1185">Reference proteome</keyword>
<dbReference type="EMBL" id="JAARLZ010000003">
    <property type="protein sequence ID" value="NII05913.1"/>
    <property type="molecule type" value="Genomic_DNA"/>
</dbReference>
<organism evidence="1 2">
    <name type="scientific">Luteibacter anthropi</name>
    <dbReference type="NCBI Taxonomy" id="564369"/>
    <lineage>
        <taxon>Bacteria</taxon>
        <taxon>Pseudomonadati</taxon>
        <taxon>Pseudomonadota</taxon>
        <taxon>Gammaproteobacteria</taxon>
        <taxon>Lysobacterales</taxon>
        <taxon>Rhodanobacteraceae</taxon>
        <taxon>Luteibacter</taxon>
    </lineage>
</organism>
<dbReference type="PROSITE" id="PS51257">
    <property type="entry name" value="PROKAR_LIPOPROTEIN"/>
    <property type="match status" value="1"/>
</dbReference>
<gene>
    <name evidence="1" type="ORF">HBF25_05840</name>
</gene>
<protein>
    <submittedName>
        <fullName evidence="1">Uncharacterized protein</fullName>
    </submittedName>
</protein>
<evidence type="ECO:0000313" key="1">
    <source>
        <dbReference type="EMBL" id="NII05913.1"/>
    </source>
</evidence>
<sequence>MSRPERLLAVFVVALATTGLGACHRLIPDGHFKSAVHKRVRIGDPRADVEERLSGIRFSCHALSNDAAGQWITCTRLQEGLLASCIDRANLRVSLDQHIEAIDLRKPTCTGFGS</sequence>
<dbReference type="Proteomes" id="UP000490980">
    <property type="component" value="Unassembled WGS sequence"/>
</dbReference>
<dbReference type="RefSeq" id="WP_166947025.1">
    <property type="nucleotide sequence ID" value="NZ_JAARLZ010000003.1"/>
</dbReference>
<comment type="caution">
    <text evidence="1">The sequence shown here is derived from an EMBL/GenBank/DDBJ whole genome shotgun (WGS) entry which is preliminary data.</text>
</comment>
<reference evidence="1 2" key="1">
    <citation type="submission" date="2020-03" db="EMBL/GenBank/DDBJ databases">
        <authorList>
            <person name="Lai Q."/>
        </authorList>
    </citation>
    <scope>NUCLEOTIDE SEQUENCE [LARGE SCALE GENOMIC DNA]</scope>
    <source>
        <strain evidence="1 2">CCUG 25036</strain>
    </source>
</reference>